<protein>
    <recommendedName>
        <fullName evidence="3">Superoxide dismutase [Cu-Zn]</fullName>
        <ecNumber evidence="3">1.15.1.1</ecNumber>
    </recommendedName>
</protein>
<comment type="cofactor">
    <cofactor evidence="3">
        <name>Cu cation</name>
        <dbReference type="ChEBI" id="CHEBI:23378"/>
    </cofactor>
    <text evidence="3">Binds 1 copper ion per subunit.</text>
</comment>
<dbReference type="InterPro" id="IPR024134">
    <property type="entry name" value="SOD_Cu/Zn_/chaperone"/>
</dbReference>
<evidence type="ECO:0000259" key="4">
    <source>
        <dbReference type="Pfam" id="PF00080"/>
    </source>
</evidence>
<dbReference type="Gene3D" id="2.60.40.200">
    <property type="entry name" value="Superoxide dismutase, copper/zinc binding domain"/>
    <property type="match status" value="1"/>
</dbReference>
<dbReference type="Pfam" id="PF00080">
    <property type="entry name" value="Sod_Cu"/>
    <property type="match status" value="1"/>
</dbReference>
<comment type="similarity">
    <text evidence="1 3">Belongs to the Cu-Zn superoxide dismutase family.</text>
</comment>
<dbReference type="InterPro" id="IPR036423">
    <property type="entry name" value="SOD-like_Cu/Zn_dom_sf"/>
</dbReference>
<dbReference type="SUPFAM" id="SSF49329">
    <property type="entry name" value="Cu,Zn superoxide dismutase-like"/>
    <property type="match status" value="1"/>
</dbReference>
<dbReference type="InterPro" id="IPR001424">
    <property type="entry name" value="SOD_Cu_Zn_dom"/>
</dbReference>
<dbReference type="EC" id="1.15.1.1" evidence="3"/>
<keyword evidence="6" id="KW-1185">Reference proteome</keyword>
<evidence type="ECO:0000256" key="1">
    <source>
        <dbReference type="ARBA" id="ARBA00010457"/>
    </source>
</evidence>
<dbReference type="STRING" id="29332.AWH48_09230"/>
<sequence>MKKEWFIFIGLLSIVIMSGCQSLPVGSITKPAVSAQVMNSDGEIIGQAVFSEIKKGVEIHVTAEKLEPGTKAIHIHETGKCDPPDFKTAGAHFNPAGKEHGFHNPKGFHAGDLPNIKVTESGKVDVKIVAPGVKLGTDSLLDTDGSALIIHEKADDYKTDPAGNSGNRIACAAIQEA</sequence>
<keyword evidence="3" id="KW-0560">Oxidoreductase</keyword>
<comment type="function">
    <text evidence="2">Destroys radicals which are normally produced within the cells and which are toxic to biological systems. May play a role in favoring mycobacterial survival in phagocytes.</text>
</comment>
<dbReference type="AlphaFoldDB" id="A0A177L7F0"/>
<proteinExistence type="inferred from homology"/>
<dbReference type="InterPro" id="IPR018152">
    <property type="entry name" value="SOD_Cu/Zn_BS"/>
</dbReference>
<comment type="catalytic activity">
    <reaction evidence="3">
        <text>2 superoxide + 2 H(+) = H2O2 + O2</text>
        <dbReference type="Rhea" id="RHEA:20696"/>
        <dbReference type="ChEBI" id="CHEBI:15378"/>
        <dbReference type="ChEBI" id="CHEBI:15379"/>
        <dbReference type="ChEBI" id="CHEBI:16240"/>
        <dbReference type="ChEBI" id="CHEBI:18421"/>
        <dbReference type="EC" id="1.15.1.1"/>
    </reaction>
</comment>
<keyword evidence="3" id="KW-0186">Copper</keyword>
<evidence type="ECO:0000313" key="5">
    <source>
        <dbReference type="EMBL" id="OAH61679.1"/>
    </source>
</evidence>
<dbReference type="GO" id="GO:0004784">
    <property type="term" value="F:superoxide dismutase activity"/>
    <property type="evidence" value="ECO:0007669"/>
    <property type="project" value="UniProtKB-EC"/>
</dbReference>
<dbReference type="GO" id="GO:0005507">
    <property type="term" value="F:copper ion binding"/>
    <property type="evidence" value="ECO:0007669"/>
    <property type="project" value="InterPro"/>
</dbReference>
<evidence type="ECO:0000313" key="6">
    <source>
        <dbReference type="Proteomes" id="UP000076935"/>
    </source>
</evidence>
<name>A0A177L7F0_9BACI</name>
<evidence type="ECO:0000256" key="2">
    <source>
        <dbReference type="ARBA" id="ARBA00024900"/>
    </source>
</evidence>
<keyword evidence="3" id="KW-0479">Metal-binding</keyword>
<gene>
    <name evidence="5" type="ORF">AWH49_12075</name>
</gene>
<evidence type="ECO:0000256" key="3">
    <source>
        <dbReference type="RuleBase" id="RU000393"/>
    </source>
</evidence>
<dbReference type="EMBL" id="LQWY01000016">
    <property type="protein sequence ID" value="OAH61679.1"/>
    <property type="molecule type" value="Genomic_DNA"/>
</dbReference>
<comment type="cofactor">
    <cofactor evidence="3">
        <name>Zn(2+)</name>
        <dbReference type="ChEBI" id="CHEBI:29105"/>
    </cofactor>
    <text evidence="3">Binds 1 zinc ion per subunit.</text>
</comment>
<dbReference type="PANTHER" id="PTHR10003">
    <property type="entry name" value="SUPEROXIDE DISMUTASE CU-ZN -RELATED"/>
    <property type="match status" value="1"/>
</dbReference>
<accession>A0A177L7F0</accession>
<feature type="domain" description="Superoxide dismutase copper/zinc binding" evidence="4">
    <location>
        <begin position="46"/>
        <end position="174"/>
    </location>
</feature>
<dbReference type="Proteomes" id="UP000076935">
    <property type="component" value="Unassembled WGS sequence"/>
</dbReference>
<reference evidence="5 6" key="1">
    <citation type="submission" date="2016-01" db="EMBL/GenBank/DDBJ databases">
        <title>Investigation of taxonomic status of Bacillus aminovorans.</title>
        <authorList>
            <person name="Verma A."/>
            <person name="Pal Y."/>
            <person name="Krishnamurthi S."/>
        </authorList>
    </citation>
    <scope>NUCLEOTIDE SEQUENCE [LARGE SCALE GENOMIC DNA]</scope>
    <source>
        <strain evidence="5 6">DSM 1314</strain>
    </source>
</reference>
<organism evidence="5 6">
    <name type="scientific">Domibacillus aminovorans</name>
    <dbReference type="NCBI Taxonomy" id="29332"/>
    <lineage>
        <taxon>Bacteria</taxon>
        <taxon>Bacillati</taxon>
        <taxon>Bacillota</taxon>
        <taxon>Bacilli</taxon>
        <taxon>Bacillales</taxon>
        <taxon>Bacillaceae</taxon>
        <taxon>Domibacillus</taxon>
    </lineage>
</organism>
<keyword evidence="3" id="KW-0862">Zinc</keyword>
<dbReference type="CDD" id="cd00305">
    <property type="entry name" value="Cu-Zn_Superoxide_Dismutase"/>
    <property type="match status" value="1"/>
</dbReference>
<dbReference type="PROSITE" id="PS00332">
    <property type="entry name" value="SOD_CU_ZN_2"/>
    <property type="match status" value="1"/>
</dbReference>
<dbReference type="RefSeq" id="WP_063965242.1">
    <property type="nucleotide sequence ID" value="NZ_JBCNAN010000017.1"/>
</dbReference>
<comment type="caution">
    <text evidence="5">The sequence shown here is derived from an EMBL/GenBank/DDBJ whole genome shotgun (WGS) entry which is preliminary data.</text>
</comment>
<dbReference type="PROSITE" id="PS51257">
    <property type="entry name" value="PROKAR_LIPOPROTEIN"/>
    <property type="match status" value="1"/>
</dbReference>